<keyword evidence="2" id="KW-1185">Reference proteome</keyword>
<dbReference type="EMBL" id="CM047750">
    <property type="protein sequence ID" value="KAJ0006815.1"/>
    <property type="molecule type" value="Genomic_DNA"/>
</dbReference>
<gene>
    <name evidence="1" type="ORF">Pint_29436</name>
</gene>
<sequence length="55" mass="6561">MLMELAKNKKWRRCPKCKFYVEKLQGCLHITCRCRFEFCYGCGPSWSSVHQCPQT</sequence>
<organism evidence="1 2">
    <name type="scientific">Pistacia integerrima</name>
    <dbReference type="NCBI Taxonomy" id="434235"/>
    <lineage>
        <taxon>Eukaryota</taxon>
        <taxon>Viridiplantae</taxon>
        <taxon>Streptophyta</taxon>
        <taxon>Embryophyta</taxon>
        <taxon>Tracheophyta</taxon>
        <taxon>Spermatophyta</taxon>
        <taxon>Magnoliopsida</taxon>
        <taxon>eudicotyledons</taxon>
        <taxon>Gunneridae</taxon>
        <taxon>Pentapetalae</taxon>
        <taxon>rosids</taxon>
        <taxon>malvids</taxon>
        <taxon>Sapindales</taxon>
        <taxon>Anacardiaceae</taxon>
        <taxon>Pistacia</taxon>
    </lineage>
</organism>
<name>A0ACC0WYN9_9ROSI</name>
<accession>A0ACC0WYN9</accession>
<reference evidence="2" key="1">
    <citation type="journal article" date="2023" name="G3 (Bethesda)">
        <title>Genome assembly and association tests identify interacting loci associated with vigor, precocity, and sex in interspecific pistachio rootstocks.</title>
        <authorList>
            <person name="Palmer W."/>
            <person name="Jacygrad E."/>
            <person name="Sagayaradj S."/>
            <person name="Cavanaugh K."/>
            <person name="Han R."/>
            <person name="Bertier L."/>
            <person name="Beede B."/>
            <person name="Kafkas S."/>
            <person name="Golino D."/>
            <person name="Preece J."/>
            <person name="Michelmore R."/>
        </authorList>
    </citation>
    <scope>NUCLEOTIDE SEQUENCE [LARGE SCALE GENOMIC DNA]</scope>
</reference>
<protein>
    <submittedName>
        <fullName evidence="1">Uncharacterized protein</fullName>
    </submittedName>
</protein>
<evidence type="ECO:0000313" key="1">
    <source>
        <dbReference type="EMBL" id="KAJ0006815.1"/>
    </source>
</evidence>
<dbReference type="Proteomes" id="UP001163603">
    <property type="component" value="Chromosome 15"/>
</dbReference>
<comment type="caution">
    <text evidence="1">The sequence shown here is derived from an EMBL/GenBank/DDBJ whole genome shotgun (WGS) entry which is preliminary data.</text>
</comment>
<evidence type="ECO:0000313" key="2">
    <source>
        <dbReference type="Proteomes" id="UP001163603"/>
    </source>
</evidence>
<proteinExistence type="predicted"/>